<dbReference type="GO" id="GO:0019239">
    <property type="term" value="F:deaminase activity"/>
    <property type="evidence" value="ECO:0007669"/>
    <property type="project" value="TreeGrafter"/>
</dbReference>
<evidence type="ECO:0000313" key="3">
    <source>
        <dbReference type="Proteomes" id="UP000281955"/>
    </source>
</evidence>
<dbReference type="Proteomes" id="UP000281955">
    <property type="component" value="Unassembled WGS sequence"/>
</dbReference>
<dbReference type="Pfam" id="PF01042">
    <property type="entry name" value="Ribonuc_L-PSP"/>
    <property type="match status" value="1"/>
</dbReference>
<keyword evidence="3" id="KW-1185">Reference proteome</keyword>
<evidence type="ECO:0000313" key="2">
    <source>
        <dbReference type="EMBL" id="RKS75715.1"/>
    </source>
</evidence>
<dbReference type="CDD" id="cd00448">
    <property type="entry name" value="YjgF_YER057c_UK114_family"/>
    <property type="match status" value="1"/>
</dbReference>
<comment type="similarity">
    <text evidence="1">Belongs to the RutC family.</text>
</comment>
<dbReference type="PANTHER" id="PTHR11803">
    <property type="entry name" value="2-IMINOBUTANOATE/2-IMINOPROPANOATE DEAMINASE RIDA"/>
    <property type="match status" value="1"/>
</dbReference>
<comment type="caution">
    <text evidence="2">The sequence shown here is derived from an EMBL/GenBank/DDBJ whole genome shotgun (WGS) entry which is preliminary data.</text>
</comment>
<accession>A0A420XR44</accession>
<sequence length="139" mass="13969">MTPPLEPTVTLVRAERLAGSVPYAYAAIAAPGALVFTAGACPLDADGRTVAVGDVVGQAQQVMANLAVALEAAGAGLGDVVKTTVFVASSRRDDLGAAWEVVHAAFGDHDAPSTLLGVGVLGWPDQLVEVEAVAVRPPG</sequence>
<dbReference type="InterPro" id="IPR006175">
    <property type="entry name" value="YjgF/YER057c/UK114"/>
</dbReference>
<dbReference type="SUPFAM" id="SSF55298">
    <property type="entry name" value="YjgF-like"/>
    <property type="match status" value="1"/>
</dbReference>
<dbReference type="InterPro" id="IPR035959">
    <property type="entry name" value="RutC-like_sf"/>
</dbReference>
<dbReference type="EMBL" id="RBWV01000011">
    <property type="protein sequence ID" value="RKS75715.1"/>
    <property type="molecule type" value="Genomic_DNA"/>
</dbReference>
<dbReference type="Gene3D" id="3.30.1330.40">
    <property type="entry name" value="RutC-like"/>
    <property type="match status" value="1"/>
</dbReference>
<evidence type="ECO:0000256" key="1">
    <source>
        <dbReference type="ARBA" id="ARBA00010552"/>
    </source>
</evidence>
<dbReference type="InParanoid" id="A0A420XR44"/>
<gene>
    <name evidence="2" type="ORF">CLV35_2192</name>
</gene>
<protein>
    <submittedName>
        <fullName evidence="2">Enamine deaminase RidA (YjgF/YER057c/UK114 family)</fullName>
    </submittedName>
</protein>
<dbReference type="AlphaFoldDB" id="A0A420XR44"/>
<dbReference type="OrthoDB" id="9803101at2"/>
<dbReference type="GO" id="GO:0005829">
    <property type="term" value="C:cytosol"/>
    <property type="evidence" value="ECO:0007669"/>
    <property type="project" value="TreeGrafter"/>
</dbReference>
<proteinExistence type="inferred from homology"/>
<dbReference type="RefSeq" id="WP_121193450.1">
    <property type="nucleotide sequence ID" value="NZ_RBWV01000011.1"/>
</dbReference>
<dbReference type="PANTHER" id="PTHR11803:SF58">
    <property type="entry name" value="PROTEIN HMF1-RELATED"/>
    <property type="match status" value="1"/>
</dbReference>
<organism evidence="2 3">
    <name type="scientific">Motilibacter peucedani</name>
    <dbReference type="NCBI Taxonomy" id="598650"/>
    <lineage>
        <taxon>Bacteria</taxon>
        <taxon>Bacillati</taxon>
        <taxon>Actinomycetota</taxon>
        <taxon>Actinomycetes</taxon>
        <taxon>Motilibacterales</taxon>
        <taxon>Motilibacteraceae</taxon>
        <taxon>Motilibacter</taxon>
    </lineage>
</organism>
<name>A0A420XR44_9ACTN</name>
<reference evidence="2 3" key="1">
    <citation type="submission" date="2018-10" db="EMBL/GenBank/DDBJ databases">
        <title>Genomic Encyclopedia of Archaeal and Bacterial Type Strains, Phase II (KMG-II): from individual species to whole genera.</title>
        <authorList>
            <person name="Goeker M."/>
        </authorList>
    </citation>
    <scope>NUCLEOTIDE SEQUENCE [LARGE SCALE GENOMIC DNA]</scope>
    <source>
        <strain evidence="2 3">RP-AC37</strain>
    </source>
</reference>